<dbReference type="Pfam" id="PF10545">
    <property type="entry name" value="MADF_DNA_bdg"/>
    <property type="match status" value="1"/>
</dbReference>
<name>A0A1I8Q0U4_STOCA</name>
<comment type="subcellular location">
    <subcellularLocation>
        <location evidence="1">Nucleus</location>
    </subcellularLocation>
</comment>
<dbReference type="Pfam" id="PF02944">
    <property type="entry name" value="BESS"/>
    <property type="match status" value="1"/>
</dbReference>
<accession>A0A1I8Q0U4</accession>
<dbReference type="InterPro" id="IPR039353">
    <property type="entry name" value="TF_Adf1"/>
</dbReference>
<reference evidence="5" key="1">
    <citation type="submission" date="2020-05" db="UniProtKB">
        <authorList>
            <consortium name="EnsemblMetazoa"/>
        </authorList>
    </citation>
    <scope>IDENTIFICATION</scope>
    <source>
        <strain evidence="5">USDA</strain>
    </source>
</reference>
<dbReference type="GO" id="GO:0003677">
    <property type="term" value="F:DNA binding"/>
    <property type="evidence" value="ECO:0007669"/>
    <property type="project" value="InterPro"/>
</dbReference>
<dbReference type="OrthoDB" id="5984255at2759"/>
<evidence type="ECO:0000259" key="2">
    <source>
        <dbReference type="PROSITE" id="PS51011"/>
    </source>
</evidence>
<dbReference type="InterPro" id="IPR001606">
    <property type="entry name" value="ARID_dom"/>
</dbReference>
<keyword evidence="1" id="KW-0539">Nucleus</keyword>
<evidence type="ECO:0000313" key="6">
    <source>
        <dbReference type="Proteomes" id="UP000095300"/>
    </source>
</evidence>
<keyword evidence="6" id="KW-1185">Reference proteome</keyword>
<evidence type="ECO:0000313" key="5">
    <source>
        <dbReference type="EnsemblMetazoa" id="SCAU012832-PA"/>
    </source>
</evidence>
<dbReference type="GO" id="GO:0005667">
    <property type="term" value="C:transcription regulator complex"/>
    <property type="evidence" value="ECO:0007669"/>
    <property type="project" value="TreeGrafter"/>
</dbReference>
<evidence type="ECO:0008006" key="7">
    <source>
        <dbReference type="Google" id="ProtNLM"/>
    </source>
</evidence>
<dbReference type="PROSITE" id="PS51029">
    <property type="entry name" value="MADF"/>
    <property type="match status" value="1"/>
</dbReference>
<proteinExistence type="predicted"/>
<feature type="domain" description="ARID" evidence="2">
    <location>
        <begin position="1"/>
        <end position="72"/>
    </location>
</feature>
<dbReference type="AlphaFoldDB" id="A0A1I8Q0U4"/>
<dbReference type="VEuPathDB" id="VectorBase:SCAU012832"/>
<dbReference type="KEGG" id="scac:106088863"/>
<dbReference type="SMART" id="SM00595">
    <property type="entry name" value="MADF"/>
    <property type="match status" value="1"/>
</dbReference>
<dbReference type="PROSITE" id="PS51011">
    <property type="entry name" value="ARID"/>
    <property type="match status" value="1"/>
</dbReference>
<dbReference type="PANTHER" id="PTHR12243">
    <property type="entry name" value="MADF DOMAIN TRANSCRIPTION FACTOR"/>
    <property type="match status" value="1"/>
</dbReference>
<feature type="domain" description="MADF" evidence="3">
    <location>
        <begin position="5"/>
        <end position="91"/>
    </location>
</feature>
<gene>
    <name evidence="5" type="primary">106088863</name>
</gene>
<dbReference type="InterPro" id="IPR004210">
    <property type="entry name" value="BESS_motif"/>
</dbReference>
<dbReference type="EnsemblMetazoa" id="SCAU012832-RA">
    <property type="protein sequence ID" value="SCAU012832-PA"/>
    <property type="gene ID" value="SCAU012832"/>
</dbReference>
<dbReference type="InterPro" id="IPR006578">
    <property type="entry name" value="MADF-dom"/>
</dbReference>
<evidence type="ECO:0000256" key="1">
    <source>
        <dbReference type="PROSITE-ProRule" id="PRU00371"/>
    </source>
</evidence>
<feature type="domain" description="BESS" evidence="4">
    <location>
        <begin position="217"/>
        <end position="256"/>
    </location>
</feature>
<dbReference type="GO" id="GO:0005634">
    <property type="term" value="C:nucleus"/>
    <property type="evidence" value="ECO:0007669"/>
    <property type="project" value="UniProtKB-SubCell"/>
</dbReference>
<dbReference type="PANTHER" id="PTHR12243:SF67">
    <property type="entry name" value="COREPRESSOR OF PANGOLIN, ISOFORM A-RELATED"/>
    <property type="match status" value="1"/>
</dbReference>
<evidence type="ECO:0000259" key="3">
    <source>
        <dbReference type="PROSITE" id="PS51029"/>
    </source>
</evidence>
<organism evidence="5 6">
    <name type="scientific">Stomoxys calcitrans</name>
    <name type="common">Stable fly</name>
    <name type="synonym">Conops calcitrans</name>
    <dbReference type="NCBI Taxonomy" id="35570"/>
    <lineage>
        <taxon>Eukaryota</taxon>
        <taxon>Metazoa</taxon>
        <taxon>Ecdysozoa</taxon>
        <taxon>Arthropoda</taxon>
        <taxon>Hexapoda</taxon>
        <taxon>Insecta</taxon>
        <taxon>Pterygota</taxon>
        <taxon>Neoptera</taxon>
        <taxon>Endopterygota</taxon>
        <taxon>Diptera</taxon>
        <taxon>Brachycera</taxon>
        <taxon>Muscomorpha</taxon>
        <taxon>Muscoidea</taxon>
        <taxon>Muscidae</taxon>
        <taxon>Stomoxys</taxon>
    </lineage>
</organism>
<protein>
    <recommendedName>
        <fullName evidence="7">MADF domain-containing protein</fullName>
    </recommendedName>
</protein>
<dbReference type="PROSITE" id="PS51031">
    <property type="entry name" value="BESS"/>
    <property type="match status" value="1"/>
</dbReference>
<evidence type="ECO:0000259" key="4">
    <source>
        <dbReference type="PROSITE" id="PS51031"/>
    </source>
</evidence>
<dbReference type="GO" id="GO:0006357">
    <property type="term" value="P:regulation of transcription by RNA polymerase II"/>
    <property type="evidence" value="ECO:0007669"/>
    <property type="project" value="TreeGrafter"/>
</dbReference>
<sequence length="278" mass="32240">MDVYRLIEEVRKRPALWDFSNVRNKTHSMLTDLWAEVAKAMDVDDVERVRRKWQHLRHSYRSMVRYYERRQKIDKKWEYYDALSFIKDNKRKRLRKKQAAGQSHMKDTFQKVELPKADTSSDNPCMEIVDEEIDTFDDSTSLEEFQSVSSSALLNGLALPKGLTVAKLPMATKDENGHQNDCHTEPPLNSGLTEITLNHSVTNTKPVPKCPLSDYSNDCDYNFLISFLPQLKRMNALQNLQFRAKMSEIVLNILSPTLEVPCQVIPSMMSLPNGLQWK</sequence>
<dbReference type="Proteomes" id="UP000095300">
    <property type="component" value="Unassembled WGS sequence"/>
</dbReference>